<comment type="caution">
    <text evidence="1">The sequence shown here is derived from an EMBL/GenBank/DDBJ whole genome shotgun (WGS) entry which is preliminary data.</text>
</comment>
<organism evidence="1 2">
    <name type="scientific">Carya illinoinensis</name>
    <name type="common">Pecan</name>
    <dbReference type="NCBI Taxonomy" id="32201"/>
    <lineage>
        <taxon>Eukaryota</taxon>
        <taxon>Viridiplantae</taxon>
        <taxon>Streptophyta</taxon>
        <taxon>Embryophyta</taxon>
        <taxon>Tracheophyta</taxon>
        <taxon>Spermatophyta</taxon>
        <taxon>Magnoliopsida</taxon>
        <taxon>eudicotyledons</taxon>
        <taxon>Gunneridae</taxon>
        <taxon>Pentapetalae</taxon>
        <taxon>rosids</taxon>
        <taxon>fabids</taxon>
        <taxon>Fagales</taxon>
        <taxon>Juglandaceae</taxon>
        <taxon>Carya</taxon>
    </lineage>
</organism>
<gene>
    <name evidence="1" type="ORF">CIPAW_14G127200</name>
</gene>
<sequence length="263" mass="30322">MTPIWDDCLIKPIGFWLYIPAALQFLRFLDIRRRRLNWIISFEMYSRVIHGLVEVKECGVHLVCPDDGANSEFFNSIAPFGRSGSSVSDSNSDFHRRYISKIRKKEEMIRADLNIGQVREDKIKLCQWGQHLTSYILTDEALGKSSEDISNYRKITKGGWLLGFNIPEWVRYKSSGSSTTIDLDGIANPEMGCAFFAVCDYDKFFPHDEATSISTFHPLRNGAKGQREAHNLNTSRSWVRFLWLSRMGIKVYHARMPPFLLVE</sequence>
<protein>
    <submittedName>
        <fullName evidence="1">Uncharacterized protein</fullName>
    </submittedName>
</protein>
<proteinExistence type="predicted"/>
<keyword evidence="2" id="KW-1185">Reference proteome</keyword>
<accession>A0A8T1NI18</accession>
<evidence type="ECO:0000313" key="2">
    <source>
        <dbReference type="Proteomes" id="UP000811609"/>
    </source>
</evidence>
<dbReference type="EMBL" id="CM031822">
    <property type="protein sequence ID" value="KAG6630035.1"/>
    <property type="molecule type" value="Genomic_DNA"/>
</dbReference>
<dbReference type="AlphaFoldDB" id="A0A8T1NI18"/>
<evidence type="ECO:0000313" key="1">
    <source>
        <dbReference type="EMBL" id="KAG6630035.1"/>
    </source>
</evidence>
<name>A0A8T1NI18_CARIL</name>
<dbReference type="Proteomes" id="UP000811609">
    <property type="component" value="Chromosome 14"/>
</dbReference>
<reference evidence="1" key="1">
    <citation type="submission" date="2020-12" db="EMBL/GenBank/DDBJ databases">
        <title>WGS assembly of Carya illinoinensis cv. Pawnee.</title>
        <authorList>
            <person name="Platts A."/>
            <person name="Shu S."/>
            <person name="Wright S."/>
            <person name="Barry K."/>
            <person name="Edger P."/>
            <person name="Pires J.C."/>
            <person name="Schmutz J."/>
        </authorList>
    </citation>
    <scope>NUCLEOTIDE SEQUENCE</scope>
    <source>
        <tissue evidence="1">Leaf</tissue>
    </source>
</reference>